<evidence type="ECO:0000313" key="1">
    <source>
        <dbReference type="EMBL" id="TSC65639.1"/>
    </source>
</evidence>
<proteinExistence type="predicted"/>
<protein>
    <recommendedName>
        <fullName evidence="3">Glycosyltransferase 2-like domain-containing protein</fullName>
    </recommendedName>
</protein>
<name>A0A554JBE8_9BACT</name>
<evidence type="ECO:0008006" key="3">
    <source>
        <dbReference type="Google" id="ProtNLM"/>
    </source>
</evidence>
<dbReference type="InterPro" id="IPR029044">
    <property type="entry name" value="Nucleotide-diphossugar_trans"/>
</dbReference>
<sequence length="59" mass="6487">MSQSEKLPDVYIITPVFNASSVLKEYFAGISILDYPKNKIHLIMPDGGSTRSELSAPCN</sequence>
<reference evidence="1 2" key="1">
    <citation type="submission" date="2017-08" db="EMBL/GenBank/DDBJ databases">
        <title>Mechanisms for carbon and nitrogen cycling indicate functional differentiation within the Candidate Phyla Radiation.</title>
        <authorList>
            <person name="Danczak R.E."/>
            <person name="Johnston M.D."/>
            <person name="Kenah C."/>
            <person name="Slattery M."/>
            <person name="Wrighton K.C."/>
            <person name="Wilkins M.J."/>
        </authorList>
    </citation>
    <scope>NUCLEOTIDE SEQUENCE [LARGE SCALE GENOMIC DNA]</scope>
    <source>
        <strain evidence="1">Gr01-1014_85</strain>
    </source>
</reference>
<evidence type="ECO:0000313" key="2">
    <source>
        <dbReference type="Proteomes" id="UP000316253"/>
    </source>
</evidence>
<organism evidence="1 2">
    <name type="scientific">Candidatus Berkelbacteria bacterium Gr01-1014_85</name>
    <dbReference type="NCBI Taxonomy" id="2017150"/>
    <lineage>
        <taxon>Bacteria</taxon>
        <taxon>Candidatus Berkelbacteria</taxon>
    </lineage>
</organism>
<dbReference type="SUPFAM" id="SSF53448">
    <property type="entry name" value="Nucleotide-diphospho-sugar transferases"/>
    <property type="match status" value="1"/>
</dbReference>
<dbReference type="EMBL" id="VMFD01000034">
    <property type="protein sequence ID" value="TSC65639.1"/>
    <property type="molecule type" value="Genomic_DNA"/>
</dbReference>
<dbReference type="Proteomes" id="UP000316253">
    <property type="component" value="Unassembled WGS sequence"/>
</dbReference>
<comment type="caution">
    <text evidence="1">The sequence shown here is derived from an EMBL/GenBank/DDBJ whole genome shotgun (WGS) entry which is preliminary data.</text>
</comment>
<dbReference type="AlphaFoldDB" id="A0A554JBE8"/>
<gene>
    <name evidence="1" type="ORF">CEO22_413</name>
</gene>
<accession>A0A554JBE8</accession>